<dbReference type="Gene3D" id="3.30.430.20">
    <property type="entry name" value="Gnk2 domain, C-X8-C-X2-C motif"/>
    <property type="match status" value="2"/>
</dbReference>
<evidence type="ECO:0000313" key="6">
    <source>
        <dbReference type="EMBL" id="KAK9291683.1"/>
    </source>
</evidence>
<proteinExistence type="predicted"/>
<reference evidence="6 7" key="1">
    <citation type="journal article" date="2024" name="Plant J.">
        <title>Genome sequences and population genomics reveal climatic adaptation and genomic divergence between two closely related sweetgum species.</title>
        <authorList>
            <person name="Xu W.Q."/>
            <person name="Ren C.Q."/>
            <person name="Zhang X.Y."/>
            <person name="Comes H.P."/>
            <person name="Liu X.H."/>
            <person name="Li Y.G."/>
            <person name="Kettle C.J."/>
            <person name="Jalonen R."/>
            <person name="Gaisberger H."/>
            <person name="Ma Y.Z."/>
            <person name="Qiu Y.X."/>
        </authorList>
    </citation>
    <scope>NUCLEOTIDE SEQUENCE [LARGE SCALE GENOMIC DNA]</scope>
    <source>
        <strain evidence="6">Hangzhou</strain>
    </source>
</reference>
<feature type="chain" id="PRO_5042898171" description="Gnk2-homologous domain-containing protein" evidence="4">
    <location>
        <begin position="20"/>
        <end position="403"/>
    </location>
</feature>
<dbReference type="InterPro" id="IPR002902">
    <property type="entry name" value="GNK2"/>
</dbReference>
<dbReference type="PANTHER" id="PTHR32099">
    <property type="entry name" value="CYSTEINE-RICH REPEAT SECRETORY PROTEIN"/>
    <property type="match status" value="1"/>
</dbReference>
<dbReference type="EMBL" id="JBBPBK010000001">
    <property type="protein sequence ID" value="KAK9291683.1"/>
    <property type="molecule type" value="Genomic_DNA"/>
</dbReference>
<keyword evidence="2" id="KW-0677">Repeat</keyword>
<keyword evidence="7" id="KW-1185">Reference proteome</keyword>
<feature type="domain" description="Gnk2-homologous" evidence="5">
    <location>
        <begin position="28"/>
        <end position="132"/>
    </location>
</feature>
<feature type="domain" description="Gnk2-homologous" evidence="5">
    <location>
        <begin position="138"/>
        <end position="246"/>
    </location>
</feature>
<accession>A0AAP0X9C3</accession>
<dbReference type="Gene3D" id="3.30.200.20">
    <property type="entry name" value="Phosphorylase Kinase, domain 1"/>
    <property type="match status" value="1"/>
</dbReference>
<evidence type="ECO:0000256" key="3">
    <source>
        <dbReference type="SAM" id="MobiDB-lite"/>
    </source>
</evidence>
<sequence>MPSFHVCMTLVFLFNLGLSSFISEAAPTYLYHYCTNTSTYTQNSTYQTNLGVLLSSLTANATRENGFYNTTVGQNPPNIVYGLFLCRGDVTPDVCQDCVATASREIVQGCTKENVIITWYDECMLRYSDQSIFSTLADFPRIAKLDSENISEPERFNPFLETTLYDLANEVVNDRTTGKNFAAKEANVTRIQKLYTLAQCTPDLTVADCSKCLTTAIPKIPNCCSGRKGGRLLLPSCNFRYEVYPFYNLKVTPPTPTPREVYDGSCWKTIHSITFPLRLFLYIMSIYYILCVADENNNSQGVQLLDFRGGRLADDYSNEIFQGEQQVKSQDFPLIRLDLIYVATKHFSDENKLGEGGFGPVYKHHIYMTLPRYRVYEIHSNANPGSHHSSQSSQEIESEVYRV</sequence>
<dbReference type="Proteomes" id="UP001415857">
    <property type="component" value="Unassembled WGS sequence"/>
</dbReference>
<protein>
    <recommendedName>
        <fullName evidence="5">Gnk2-homologous domain-containing protein</fullName>
    </recommendedName>
</protein>
<name>A0AAP0X9C3_LIQFO</name>
<keyword evidence="1 4" id="KW-0732">Signal</keyword>
<dbReference type="InterPro" id="IPR038408">
    <property type="entry name" value="GNK2_sf"/>
</dbReference>
<dbReference type="AlphaFoldDB" id="A0AAP0X9C3"/>
<dbReference type="FunFam" id="3.30.430.20:FF:000012">
    <property type="entry name" value="Cysteine-rich receptor-like protein kinase 25"/>
    <property type="match status" value="1"/>
</dbReference>
<dbReference type="CDD" id="cd23509">
    <property type="entry name" value="Gnk2-like"/>
    <property type="match status" value="2"/>
</dbReference>
<evidence type="ECO:0000313" key="7">
    <source>
        <dbReference type="Proteomes" id="UP001415857"/>
    </source>
</evidence>
<evidence type="ECO:0000256" key="2">
    <source>
        <dbReference type="ARBA" id="ARBA00022737"/>
    </source>
</evidence>
<dbReference type="Pfam" id="PF01657">
    <property type="entry name" value="Stress-antifung"/>
    <property type="match status" value="2"/>
</dbReference>
<evidence type="ECO:0000259" key="5">
    <source>
        <dbReference type="PROSITE" id="PS51473"/>
    </source>
</evidence>
<comment type="caution">
    <text evidence="6">The sequence shown here is derived from an EMBL/GenBank/DDBJ whole genome shotgun (WGS) entry which is preliminary data.</text>
</comment>
<evidence type="ECO:0000256" key="4">
    <source>
        <dbReference type="SAM" id="SignalP"/>
    </source>
</evidence>
<feature type="signal peptide" evidence="4">
    <location>
        <begin position="1"/>
        <end position="19"/>
    </location>
</feature>
<evidence type="ECO:0000256" key="1">
    <source>
        <dbReference type="ARBA" id="ARBA00022729"/>
    </source>
</evidence>
<dbReference type="FunFam" id="3.30.430.20:FF:000003">
    <property type="entry name" value="Cysteine-rich RLK (RECEPTOR-like protein kinase) 10"/>
    <property type="match status" value="1"/>
</dbReference>
<feature type="region of interest" description="Disordered" evidence="3">
    <location>
        <begin position="381"/>
        <end position="403"/>
    </location>
</feature>
<organism evidence="6 7">
    <name type="scientific">Liquidambar formosana</name>
    <name type="common">Formosan gum</name>
    <dbReference type="NCBI Taxonomy" id="63359"/>
    <lineage>
        <taxon>Eukaryota</taxon>
        <taxon>Viridiplantae</taxon>
        <taxon>Streptophyta</taxon>
        <taxon>Embryophyta</taxon>
        <taxon>Tracheophyta</taxon>
        <taxon>Spermatophyta</taxon>
        <taxon>Magnoliopsida</taxon>
        <taxon>eudicotyledons</taxon>
        <taxon>Gunneridae</taxon>
        <taxon>Pentapetalae</taxon>
        <taxon>Saxifragales</taxon>
        <taxon>Altingiaceae</taxon>
        <taxon>Liquidambar</taxon>
    </lineage>
</organism>
<gene>
    <name evidence="6" type="ORF">L1049_019632</name>
</gene>
<dbReference type="PROSITE" id="PS51473">
    <property type="entry name" value="GNK2"/>
    <property type="match status" value="2"/>
</dbReference>
<dbReference type="PANTHER" id="PTHR32099:SF42">
    <property type="entry name" value="CYSTEINE-RICH RECEPTOR-LIKE PROTEIN KINASE 9-RELATED"/>
    <property type="match status" value="1"/>
</dbReference>
<feature type="compositionally biased region" description="Low complexity" evidence="3">
    <location>
        <begin position="386"/>
        <end position="395"/>
    </location>
</feature>